<feature type="domain" description="4Fe-4S ferredoxin-type" evidence="5">
    <location>
        <begin position="202"/>
        <end position="231"/>
    </location>
</feature>
<dbReference type="GO" id="GO:0051536">
    <property type="term" value="F:iron-sulfur cluster binding"/>
    <property type="evidence" value="ECO:0007669"/>
    <property type="project" value="UniProtKB-KW"/>
</dbReference>
<keyword evidence="4" id="KW-0472">Membrane</keyword>
<dbReference type="GO" id="GO:0046872">
    <property type="term" value="F:metal ion binding"/>
    <property type="evidence" value="ECO:0007669"/>
    <property type="project" value="UniProtKB-KW"/>
</dbReference>
<feature type="transmembrane region" description="Helical" evidence="4">
    <location>
        <begin position="260"/>
        <end position="279"/>
    </location>
</feature>
<keyword evidence="3" id="KW-0411">Iron-sulfur</keyword>
<dbReference type="EMBL" id="JACIEP010000002">
    <property type="protein sequence ID" value="MBB4034586.1"/>
    <property type="molecule type" value="Genomic_DNA"/>
</dbReference>
<evidence type="ECO:0000313" key="7">
    <source>
        <dbReference type="Proteomes" id="UP000555103"/>
    </source>
</evidence>
<keyword evidence="4" id="KW-1133">Transmembrane helix</keyword>
<dbReference type="InterPro" id="IPR017900">
    <property type="entry name" value="4Fe4S_Fe_S_CS"/>
</dbReference>
<keyword evidence="2" id="KW-0408">Iron</keyword>
<feature type="transmembrane region" description="Helical" evidence="4">
    <location>
        <begin position="98"/>
        <end position="117"/>
    </location>
</feature>
<name>A0A840CH49_9BACT</name>
<dbReference type="PROSITE" id="PS51379">
    <property type="entry name" value="4FE4S_FER_2"/>
    <property type="match status" value="2"/>
</dbReference>
<dbReference type="Proteomes" id="UP000555103">
    <property type="component" value="Unassembled WGS sequence"/>
</dbReference>
<dbReference type="NCBIfam" id="NF038196">
    <property type="entry name" value="ferrodoxin_EFR1"/>
    <property type="match status" value="1"/>
</dbReference>
<dbReference type="Pfam" id="PF13187">
    <property type="entry name" value="Fer4_9"/>
    <property type="match status" value="1"/>
</dbReference>
<reference evidence="6 7" key="1">
    <citation type="submission" date="2020-08" db="EMBL/GenBank/DDBJ databases">
        <title>Genomic Encyclopedia of Type Strains, Phase IV (KMG-IV): sequencing the most valuable type-strain genomes for metagenomic binning, comparative biology and taxonomic classification.</title>
        <authorList>
            <person name="Goeker M."/>
        </authorList>
    </citation>
    <scope>NUCLEOTIDE SEQUENCE [LARGE SCALE GENOMIC DNA]</scope>
    <source>
        <strain evidence="6 7">DSM 104969</strain>
    </source>
</reference>
<dbReference type="Gene3D" id="3.40.50.360">
    <property type="match status" value="1"/>
</dbReference>
<dbReference type="RefSeq" id="WP_183305557.1">
    <property type="nucleotide sequence ID" value="NZ_JACIEP010000002.1"/>
</dbReference>
<dbReference type="PROSITE" id="PS00198">
    <property type="entry name" value="4FE4S_FER_1"/>
    <property type="match status" value="2"/>
</dbReference>
<evidence type="ECO:0000259" key="5">
    <source>
        <dbReference type="PROSITE" id="PS51379"/>
    </source>
</evidence>
<dbReference type="SUPFAM" id="SSF54862">
    <property type="entry name" value="4Fe-4S ferredoxins"/>
    <property type="match status" value="1"/>
</dbReference>
<comment type="caution">
    <text evidence="6">The sequence shown here is derived from an EMBL/GenBank/DDBJ whole genome shotgun (WGS) entry which is preliminary data.</text>
</comment>
<dbReference type="Gene3D" id="3.30.70.20">
    <property type="match status" value="1"/>
</dbReference>
<keyword evidence="4" id="KW-0812">Transmembrane</keyword>
<evidence type="ECO:0000256" key="3">
    <source>
        <dbReference type="ARBA" id="ARBA00023014"/>
    </source>
</evidence>
<evidence type="ECO:0000313" key="6">
    <source>
        <dbReference type="EMBL" id="MBB4034586.1"/>
    </source>
</evidence>
<proteinExistence type="predicted"/>
<dbReference type="InterPro" id="IPR017896">
    <property type="entry name" value="4Fe4S_Fe-S-bd"/>
</dbReference>
<sequence>MFTYNGIKIFYFSGTGNAKRVSLWIREFAADKNIDCQLENIAEIHTNENLNLNPQTLIIIISPIHGFNYPEITLDFIRRFPKGRNGIMLMNTRAGLKIGKFVTPGLTGIAFLLSSAILKSKGYNIVGMIPFDMLSNWLSIHPALSQKAVKFLHRKNYSRTKGYSDEIFEGKKVFTAYKDIVQDILISPVAFVYYFAGRFYLAKSYYASVDCDSCGLCIKQCPVRAIKGVNKRPFWTFKCESCMRCMANCPKKAVETPHGLFVMIGIICSTFGSYLFYKLFPFPIEPGFIKIILYSVFFFILLWIFYIIQHLLLKNRYIGKVISLMSLTHYKFWGRYRSIPDEEWKR</sequence>
<feature type="domain" description="4Fe-4S ferredoxin-type" evidence="5">
    <location>
        <begin position="238"/>
        <end position="259"/>
    </location>
</feature>
<dbReference type="InterPro" id="IPR047964">
    <property type="entry name" value="EFR1-like"/>
</dbReference>
<evidence type="ECO:0000256" key="1">
    <source>
        <dbReference type="ARBA" id="ARBA00022723"/>
    </source>
</evidence>
<evidence type="ECO:0000256" key="4">
    <source>
        <dbReference type="SAM" id="Phobius"/>
    </source>
</evidence>
<keyword evidence="1" id="KW-0479">Metal-binding</keyword>
<protein>
    <submittedName>
        <fullName evidence="6">Ferredoxin/flavodoxin</fullName>
    </submittedName>
</protein>
<gene>
    <name evidence="6" type="ORF">GGR21_000473</name>
</gene>
<dbReference type="SUPFAM" id="SSF52218">
    <property type="entry name" value="Flavoproteins"/>
    <property type="match status" value="1"/>
</dbReference>
<feature type="transmembrane region" description="Helical" evidence="4">
    <location>
        <begin position="291"/>
        <end position="313"/>
    </location>
</feature>
<accession>A0A840CH49</accession>
<keyword evidence="7" id="KW-1185">Reference proteome</keyword>
<evidence type="ECO:0000256" key="2">
    <source>
        <dbReference type="ARBA" id="ARBA00023004"/>
    </source>
</evidence>
<dbReference type="AlphaFoldDB" id="A0A840CH49"/>
<dbReference type="InterPro" id="IPR029039">
    <property type="entry name" value="Flavoprotein-like_sf"/>
</dbReference>
<organism evidence="6 7">
    <name type="scientific">Dysgonomonas hofstadii</name>
    <dbReference type="NCBI Taxonomy" id="637886"/>
    <lineage>
        <taxon>Bacteria</taxon>
        <taxon>Pseudomonadati</taxon>
        <taxon>Bacteroidota</taxon>
        <taxon>Bacteroidia</taxon>
        <taxon>Bacteroidales</taxon>
        <taxon>Dysgonomonadaceae</taxon>
        <taxon>Dysgonomonas</taxon>
    </lineage>
</organism>